<dbReference type="FunFam" id="4.10.280.10:FF:000013">
    <property type="entry name" value="Circadian locomoter output cycles protein kaput"/>
    <property type="match status" value="1"/>
</dbReference>
<evidence type="ECO:0000256" key="7">
    <source>
        <dbReference type="ARBA" id="ARBA00022737"/>
    </source>
</evidence>
<dbReference type="SMART" id="SM00353">
    <property type="entry name" value="HLH"/>
    <property type="match status" value="1"/>
</dbReference>
<dbReference type="PROSITE" id="PS50888">
    <property type="entry name" value="BHLH"/>
    <property type="match status" value="1"/>
</dbReference>
<dbReference type="Pfam" id="PF00010">
    <property type="entry name" value="HLH"/>
    <property type="match status" value="1"/>
</dbReference>
<name>A0A9Q0IJ75_9TELE</name>
<keyword evidence="8" id="KW-0227">DNA damage</keyword>
<keyword evidence="16" id="KW-0804">Transcription</keyword>
<feature type="compositionally biased region" description="Polar residues" evidence="19">
    <location>
        <begin position="773"/>
        <end position="784"/>
    </location>
</feature>
<keyword evidence="10 20" id="KW-1133">Transmembrane helix</keyword>
<comment type="caution">
    <text evidence="23">The sequence shown here is derived from an EMBL/GenBank/DDBJ whole genome shotgun (WGS) entry which is preliminary data.</text>
</comment>
<dbReference type="InterPro" id="IPR001067">
    <property type="entry name" value="Nuc_translocat"/>
</dbReference>
<dbReference type="SMART" id="SM00091">
    <property type="entry name" value="PAS"/>
    <property type="match status" value="2"/>
</dbReference>
<dbReference type="OrthoDB" id="442680at2759"/>
<dbReference type="PROSITE" id="PS01214">
    <property type="entry name" value="UPF0016"/>
    <property type="match status" value="1"/>
</dbReference>
<evidence type="ECO:0000256" key="19">
    <source>
        <dbReference type="SAM" id="MobiDB-lite"/>
    </source>
</evidence>
<dbReference type="PROSITE" id="PS50112">
    <property type="entry name" value="PAS"/>
    <property type="match status" value="1"/>
</dbReference>
<dbReference type="GO" id="GO:0046873">
    <property type="term" value="F:metal ion transmembrane transporter activity"/>
    <property type="evidence" value="ECO:0007669"/>
    <property type="project" value="InterPro"/>
</dbReference>
<feature type="transmembrane region" description="Helical" evidence="20">
    <location>
        <begin position="1128"/>
        <end position="1146"/>
    </location>
</feature>
<evidence type="ECO:0000256" key="16">
    <source>
        <dbReference type="ARBA" id="ARBA00023163"/>
    </source>
</evidence>
<dbReference type="CDD" id="cd00130">
    <property type="entry name" value="PAS"/>
    <property type="match status" value="2"/>
</dbReference>
<dbReference type="InterPro" id="IPR013767">
    <property type="entry name" value="PAS_fold"/>
</dbReference>
<keyword evidence="5" id="KW-1017">Isopeptide bond</keyword>
<proteinExistence type="inferred from homology"/>
<evidence type="ECO:0000256" key="10">
    <source>
        <dbReference type="ARBA" id="ARBA00022989"/>
    </source>
</evidence>
<dbReference type="GO" id="GO:0016020">
    <property type="term" value="C:membrane"/>
    <property type="evidence" value="ECO:0007669"/>
    <property type="project" value="UniProtKB-SubCell"/>
</dbReference>
<dbReference type="InterPro" id="IPR036638">
    <property type="entry name" value="HLH_DNA-bd_sf"/>
</dbReference>
<evidence type="ECO:0000256" key="4">
    <source>
        <dbReference type="ARBA" id="ARBA00022490"/>
    </source>
</evidence>
<dbReference type="InterPro" id="IPR000014">
    <property type="entry name" value="PAS"/>
</dbReference>
<evidence type="ECO:0000256" key="11">
    <source>
        <dbReference type="ARBA" id="ARBA00023015"/>
    </source>
</evidence>
<dbReference type="PRINTS" id="PR00785">
    <property type="entry name" value="NCTRNSLOCATR"/>
</dbReference>
<keyword evidence="14 20" id="KW-0472">Membrane</keyword>
<keyword evidence="24" id="KW-1185">Reference proteome</keyword>
<evidence type="ECO:0000256" key="14">
    <source>
        <dbReference type="ARBA" id="ARBA00023136"/>
    </source>
</evidence>
<reference evidence="23" key="1">
    <citation type="submission" date="2022-07" db="EMBL/GenBank/DDBJ databases">
        <title>Chromosome-level genome of Muraenolepis orangiensis.</title>
        <authorList>
            <person name="Kim J."/>
        </authorList>
    </citation>
    <scope>NUCLEOTIDE SEQUENCE</scope>
    <source>
        <strain evidence="23">KU_S4_2022</strain>
        <tissue evidence="23">Muscle</tissue>
    </source>
</reference>
<evidence type="ECO:0000256" key="13">
    <source>
        <dbReference type="ARBA" id="ARBA00023125"/>
    </source>
</evidence>
<evidence type="ECO:0000256" key="1">
    <source>
        <dbReference type="ARBA" id="ARBA00004141"/>
    </source>
</evidence>
<keyword evidence="6 20" id="KW-0812">Transmembrane</keyword>
<dbReference type="SUPFAM" id="SSF55785">
    <property type="entry name" value="PYP-like sensor domain (PAS domain)"/>
    <property type="match status" value="2"/>
</dbReference>
<feature type="domain" description="BHLH" evidence="22">
    <location>
        <begin position="9"/>
        <end position="59"/>
    </location>
</feature>
<dbReference type="PANTHER" id="PTHR46055:SF2">
    <property type="entry name" value="CIRCADIAN LOCOMOTER OUTPUT CYCLES PROTEIN KAPUT"/>
    <property type="match status" value="1"/>
</dbReference>
<comment type="subcellular location">
    <subcellularLocation>
        <location evidence="2">Cytoplasm</location>
        <location evidence="2">Cytosol</location>
    </subcellularLocation>
    <subcellularLocation>
        <location evidence="1">Membrane</location>
        <topology evidence="1">Multi-pass membrane protein</topology>
    </subcellularLocation>
</comment>
<evidence type="ECO:0000256" key="5">
    <source>
        <dbReference type="ARBA" id="ARBA00022499"/>
    </source>
</evidence>
<dbReference type="InterPro" id="IPR047230">
    <property type="entry name" value="CLOCK-like"/>
</dbReference>
<dbReference type="InterPro" id="IPR049555">
    <property type="entry name" value="GDT1-like_CS"/>
</dbReference>
<feature type="transmembrane region" description="Helical" evidence="20">
    <location>
        <begin position="1100"/>
        <end position="1122"/>
    </location>
</feature>
<keyword evidence="7" id="KW-0677">Repeat</keyword>
<feature type="region of interest" description="Disordered" evidence="19">
    <location>
        <begin position="1"/>
        <end position="20"/>
    </location>
</feature>
<dbReference type="InterPro" id="IPR032485">
    <property type="entry name" value="LRP1-like_beta_prop"/>
</dbReference>
<feature type="compositionally biased region" description="Low complexity" evidence="19">
    <location>
        <begin position="428"/>
        <end position="445"/>
    </location>
</feature>
<keyword evidence="15" id="KW-0010">Activator</keyword>
<keyword evidence="4" id="KW-0963">Cytoplasm</keyword>
<evidence type="ECO:0000256" key="9">
    <source>
        <dbReference type="ARBA" id="ARBA00022843"/>
    </source>
</evidence>
<feature type="compositionally biased region" description="Basic and acidic residues" evidence="19">
    <location>
        <begin position="1"/>
        <end position="10"/>
    </location>
</feature>
<evidence type="ECO:0000256" key="20">
    <source>
        <dbReference type="SAM" id="Phobius"/>
    </source>
</evidence>
<dbReference type="Pfam" id="PF00989">
    <property type="entry name" value="PAS"/>
    <property type="match status" value="1"/>
</dbReference>
<feature type="compositionally biased region" description="Low complexity" evidence="19">
    <location>
        <begin position="390"/>
        <end position="409"/>
    </location>
</feature>
<organism evidence="23 24">
    <name type="scientific">Muraenolepis orangiensis</name>
    <name type="common">Patagonian moray cod</name>
    <dbReference type="NCBI Taxonomy" id="630683"/>
    <lineage>
        <taxon>Eukaryota</taxon>
        <taxon>Metazoa</taxon>
        <taxon>Chordata</taxon>
        <taxon>Craniata</taxon>
        <taxon>Vertebrata</taxon>
        <taxon>Euteleostomi</taxon>
        <taxon>Actinopterygii</taxon>
        <taxon>Neopterygii</taxon>
        <taxon>Teleostei</taxon>
        <taxon>Neoteleostei</taxon>
        <taxon>Acanthomorphata</taxon>
        <taxon>Zeiogadaria</taxon>
        <taxon>Gadariae</taxon>
        <taxon>Gadiformes</taxon>
        <taxon>Muraenolepidoidei</taxon>
        <taxon>Muraenolepididae</taxon>
        <taxon>Muraenolepis</taxon>
    </lineage>
</organism>
<dbReference type="Pfam" id="PF16472">
    <property type="entry name" value="DUF5050"/>
    <property type="match status" value="1"/>
</dbReference>
<evidence type="ECO:0000256" key="6">
    <source>
        <dbReference type="ARBA" id="ARBA00022692"/>
    </source>
</evidence>
<evidence type="ECO:0000256" key="12">
    <source>
        <dbReference type="ARBA" id="ARBA00023108"/>
    </source>
</evidence>
<dbReference type="SUPFAM" id="SSF47459">
    <property type="entry name" value="HLH, helix-loop-helix DNA-binding domain"/>
    <property type="match status" value="1"/>
</dbReference>
<evidence type="ECO:0000256" key="15">
    <source>
        <dbReference type="ARBA" id="ARBA00023159"/>
    </source>
</evidence>
<dbReference type="CDD" id="cd19734">
    <property type="entry name" value="bHLH-PAS_CLOCK"/>
    <property type="match status" value="1"/>
</dbReference>
<dbReference type="Gene3D" id="3.30.450.20">
    <property type="entry name" value="PAS domain"/>
    <property type="match status" value="3"/>
</dbReference>
<feature type="compositionally biased region" description="Basic and acidic residues" evidence="19">
    <location>
        <begin position="786"/>
        <end position="801"/>
    </location>
</feature>
<evidence type="ECO:0000256" key="18">
    <source>
        <dbReference type="ARBA" id="ARBA00040572"/>
    </source>
</evidence>
<gene>
    <name evidence="23" type="ORF">NHX12_033874</name>
</gene>
<sequence>MGEDEKDKAKRVSRNKSEKKRRDQFNVLIKELGTMLPGNTRKMDKSTILQNSIDYLCRHKEIAAQSESSEIRQDWKPSFLSNEEFTQLMLEALDGFFLVILTDGNIIYVSESVTSLLEHLPCDLMDQNLLNFLPPLEHSDVYKALSSHVLEGETLTPEYLKTKNQLEFCCHMLRGTRDPQEDPVYDYVKFTGNFKSLNAVPHCPRGVFEGVIQRSLHAAFEDRVCFVATVRLAKPQFIKEMCTVEEPNAEFTSRHSLEWKFLFLDHRAPPIIGYLPFEVLGTSGYDYYHVDDLGTLAKCHEHCQQWIWVQTHYYITYHQWNSRPEFIVCTHTVVSYAEVRAEQRRDLGIKEESAPKMGVDKQQSSPDSDDSESRLDASGLKEALERFNHSRSPSASSRTTSHSDASSHTQLQGDRSTLGRRSVSAIEIMSSRRSSISSQHSMSSQTTGHNMAPSMGEVDRHGKDMSRSLTQAVMPFPQQDTMQNLKVQQDTMQNLKVQQDTMQNLKVQQDTMQNLKDQQDTMQHLKVQQDTTHHLKVQQDTTHHLKVQQDTTQHLKVQQDTTHHIKVQQDTMQHLKVQQDTMQHVKVQQDTMQHVKVQQDTMQHVKVQQDTMQHVKVQQDTMQHLTVQQDTMQHLKDQQDTMQHLQAQQDTIQHLKVQQDTVQHLKVQQDTVQHLQDQQDTMQHLKDHQQQHTMQHLKDQQDTMQHLKDQQDTIQHLQDQHDTMQHLQDQQDTMQHLKDQQDTMQHLKDQQDTIQHLQDQQDTIQHLQDQQDTMQHLQEQQGTMQRLKDQQDTMKHLKDQQQQETMQHLKEQQDTMQHLKEQQQQETMQHLKEQQDTMQHLKEQQQQDTMQHLKDQQQQDTMLHLKDHLEERTRLIEANIQRQQDELRQIQAELHKVQGPNIQMFLQQGSGSLNLATASVTQGGPITQGQMASAVGLQPQQTVQQQGLVREQTTALPQSHQNPLQSAPLYNTMMISQQGASNMVQLATSVSHNTGPGGPTSFSQERSSQIRFPAGQQLLTKLVTGQMACGAVMVPTTMFMGQKAPSPHPVVRALGDPAKGDLGFIHAFVAAFSVIIVSELGDKTFFIAAIMAMRYNRLTVLVGAMLALGVMTCLSVLFGYATTVIPRVYTYYVSTALFAIFGVRMLREGLKMSPDEGQEELEEVQADIKKKDEELQRAKLVNGASDVETGPGGAPPQRKWHAFISPIFLQALTLTFVAEWGDRSQLTTIILAAREDPFGVAVGGTIGHFLCTGLAVVGGRMIAQKISVRTVTIIGGIVFLAFAFSALFIKPDAV</sequence>
<dbReference type="Pfam" id="PF01169">
    <property type="entry name" value="GDT1"/>
    <property type="match status" value="2"/>
</dbReference>
<dbReference type="GO" id="GO:0000981">
    <property type="term" value="F:DNA-binding transcription factor activity, RNA polymerase II-specific"/>
    <property type="evidence" value="ECO:0007669"/>
    <property type="project" value="InterPro"/>
</dbReference>
<dbReference type="PANTHER" id="PTHR46055">
    <property type="entry name" value="CIRCADIAN LOCOMOTER OUTPUT CYCLES PROTEIN KAPUT"/>
    <property type="match status" value="1"/>
</dbReference>
<keyword evidence="17" id="KW-0539">Nucleus</keyword>
<evidence type="ECO:0000256" key="2">
    <source>
        <dbReference type="ARBA" id="ARBA00004514"/>
    </source>
</evidence>
<dbReference type="Proteomes" id="UP001148018">
    <property type="component" value="Unassembled WGS sequence"/>
</dbReference>
<dbReference type="GO" id="GO:0046983">
    <property type="term" value="F:protein dimerization activity"/>
    <property type="evidence" value="ECO:0007669"/>
    <property type="project" value="InterPro"/>
</dbReference>
<feature type="domain" description="PAS" evidence="21">
    <location>
        <begin position="82"/>
        <end position="153"/>
    </location>
</feature>
<keyword evidence="12" id="KW-0090">Biological rhythms</keyword>
<accession>A0A9Q0IJ75</accession>
<dbReference type="Gene3D" id="4.10.280.10">
    <property type="entry name" value="Helix-loop-helix DNA-binding domain"/>
    <property type="match status" value="1"/>
</dbReference>
<feature type="transmembrane region" description="Helical" evidence="20">
    <location>
        <begin position="1238"/>
        <end position="1258"/>
    </location>
</feature>
<evidence type="ECO:0000259" key="22">
    <source>
        <dbReference type="PROSITE" id="PS50888"/>
    </source>
</evidence>
<keyword evidence="9" id="KW-0832">Ubl conjugation</keyword>
<feature type="region of interest" description="Disordered" evidence="19">
    <location>
        <begin position="347"/>
        <end position="451"/>
    </location>
</feature>
<keyword evidence="13" id="KW-0238">DNA-binding</keyword>
<feature type="transmembrane region" description="Helical" evidence="20">
    <location>
        <begin position="1062"/>
        <end position="1080"/>
    </location>
</feature>
<dbReference type="GO" id="GO:0006816">
    <property type="term" value="P:calcium ion transport"/>
    <property type="evidence" value="ECO:0007669"/>
    <property type="project" value="UniProtKB-ARBA"/>
</dbReference>
<evidence type="ECO:0000313" key="24">
    <source>
        <dbReference type="Proteomes" id="UP001148018"/>
    </source>
</evidence>
<comment type="similarity">
    <text evidence="3">Belongs to the GDT1 family.</text>
</comment>
<evidence type="ECO:0000256" key="3">
    <source>
        <dbReference type="ARBA" id="ARBA00009190"/>
    </source>
</evidence>
<feature type="transmembrane region" description="Helical" evidence="20">
    <location>
        <begin position="1200"/>
        <end position="1218"/>
    </location>
</feature>
<dbReference type="GO" id="GO:0070888">
    <property type="term" value="F:E-box binding"/>
    <property type="evidence" value="ECO:0007669"/>
    <property type="project" value="TreeGrafter"/>
</dbReference>
<dbReference type="GO" id="GO:0005829">
    <property type="term" value="C:cytosol"/>
    <property type="evidence" value="ECO:0007669"/>
    <property type="project" value="UniProtKB-SubCell"/>
</dbReference>
<dbReference type="GO" id="GO:0006974">
    <property type="term" value="P:DNA damage response"/>
    <property type="evidence" value="ECO:0007669"/>
    <property type="project" value="UniProtKB-KW"/>
</dbReference>
<dbReference type="InterPro" id="IPR035965">
    <property type="entry name" value="PAS-like_dom_sf"/>
</dbReference>
<keyword evidence="11" id="KW-0805">Transcription regulation</keyword>
<dbReference type="EMBL" id="JANIIK010000048">
    <property type="protein sequence ID" value="KAJ3599920.1"/>
    <property type="molecule type" value="Genomic_DNA"/>
</dbReference>
<evidence type="ECO:0000259" key="21">
    <source>
        <dbReference type="PROSITE" id="PS50112"/>
    </source>
</evidence>
<dbReference type="InterPro" id="IPR001727">
    <property type="entry name" value="GDT1-like"/>
</dbReference>
<feature type="transmembrane region" description="Helical" evidence="20">
    <location>
        <begin position="1270"/>
        <end position="1289"/>
    </location>
</feature>
<evidence type="ECO:0000256" key="17">
    <source>
        <dbReference type="ARBA" id="ARBA00023242"/>
    </source>
</evidence>
<dbReference type="InterPro" id="IPR011598">
    <property type="entry name" value="bHLH_dom"/>
</dbReference>
<feature type="region of interest" description="Disordered" evidence="19">
    <location>
        <begin position="765"/>
        <end position="801"/>
    </location>
</feature>
<evidence type="ECO:0000313" key="23">
    <source>
        <dbReference type="EMBL" id="KAJ3599920.1"/>
    </source>
</evidence>
<dbReference type="GO" id="GO:1990513">
    <property type="term" value="C:CLOCK-BMAL transcription complex"/>
    <property type="evidence" value="ECO:0007669"/>
    <property type="project" value="TreeGrafter"/>
</dbReference>
<evidence type="ECO:0000256" key="8">
    <source>
        <dbReference type="ARBA" id="ARBA00022763"/>
    </source>
</evidence>
<dbReference type="GO" id="GO:0032922">
    <property type="term" value="P:circadian regulation of gene expression"/>
    <property type="evidence" value="ECO:0007669"/>
    <property type="project" value="InterPro"/>
</dbReference>
<protein>
    <recommendedName>
        <fullName evidence="18">Circadian locomoter output cycles protein kaput</fullName>
    </recommendedName>
</protein>